<dbReference type="VEuPathDB" id="FungiDB:TAPDE_001876"/>
<dbReference type="GO" id="GO:0009277">
    <property type="term" value="C:fungal-type cell wall"/>
    <property type="evidence" value="ECO:0007669"/>
    <property type="project" value="TreeGrafter"/>
</dbReference>
<dbReference type="InterPro" id="IPR024655">
    <property type="entry name" value="Asl1_glyco_hydro_catalytic"/>
</dbReference>
<dbReference type="eggNOG" id="ENOG502RXK9">
    <property type="taxonomic scope" value="Eukaryota"/>
</dbReference>
<dbReference type="InterPro" id="IPR017853">
    <property type="entry name" value="GH"/>
</dbReference>
<feature type="chain" id="PRO_5004381370" description="Asl1-like glycosyl hydrolase catalytic domain-containing protein" evidence="2">
    <location>
        <begin position="18"/>
        <end position="343"/>
    </location>
</feature>
<feature type="signal peptide" evidence="2">
    <location>
        <begin position="1"/>
        <end position="17"/>
    </location>
</feature>
<dbReference type="STRING" id="1097556.R4X974"/>
<dbReference type="SUPFAM" id="SSF51445">
    <property type="entry name" value="(Trans)glycosidases"/>
    <property type="match status" value="1"/>
</dbReference>
<evidence type="ECO:0000313" key="4">
    <source>
        <dbReference type="EMBL" id="CCG81975.1"/>
    </source>
</evidence>
<dbReference type="InterPro" id="IPR053183">
    <property type="entry name" value="ASL1"/>
</dbReference>
<dbReference type="OrthoDB" id="43654at2759"/>
<dbReference type="GO" id="GO:0071966">
    <property type="term" value="P:fungal-type cell wall polysaccharide metabolic process"/>
    <property type="evidence" value="ECO:0007669"/>
    <property type="project" value="TreeGrafter"/>
</dbReference>
<organism evidence="4 5">
    <name type="scientific">Taphrina deformans (strain PYCC 5710 / ATCC 11124 / CBS 356.35 / IMI 108563 / JCM 9778 / NBRC 8474)</name>
    <name type="common">Peach leaf curl fungus</name>
    <name type="synonym">Lalaria deformans</name>
    <dbReference type="NCBI Taxonomy" id="1097556"/>
    <lineage>
        <taxon>Eukaryota</taxon>
        <taxon>Fungi</taxon>
        <taxon>Dikarya</taxon>
        <taxon>Ascomycota</taxon>
        <taxon>Taphrinomycotina</taxon>
        <taxon>Taphrinomycetes</taxon>
        <taxon>Taphrinales</taxon>
        <taxon>Taphrinaceae</taxon>
        <taxon>Taphrina</taxon>
    </lineage>
</organism>
<evidence type="ECO:0000256" key="2">
    <source>
        <dbReference type="SAM" id="SignalP"/>
    </source>
</evidence>
<evidence type="ECO:0000256" key="1">
    <source>
        <dbReference type="SAM" id="MobiDB-lite"/>
    </source>
</evidence>
<name>R4X974_TAPDE</name>
<dbReference type="PANTHER" id="PTHR34154:SF3">
    <property type="entry name" value="ALKALI-SENSITIVE LINKAGE PROTEIN 1"/>
    <property type="match status" value="1"/>
</dbReference>
<dbReference type="Pfam" id="PF11790">
    <property type="entry name" value="Glyco_hydro_cc"/>
    <property type="match status" value="1"/>
</dbReference>
<comment type="caution">
    <text evidence="4">The sequence shown here is derived from an EMBL/GenBank/DDBJ whole genome shotgun (WGS) entry which is preliminary data.</text>
</comment>
<keyword evidence="5" id="KW-1185">Reference proteome</keyword>
<dbReference type="Gene3D" id="3.20.20.80">
    <property type="entry name" value="Glycosidases"/>
    <property type="match status" value="1"/>
</dbReference>
<feature type="domain" description="Asl1-like glycosyl hydrolase catalytic" evidence="3">
    <location>
        <begin position="110"/>
        <end position="341"/>
    </location>
</feature>
<protein>
    <recommendedName>
        <fullName evidence="3">Asl1-like glycosyl hydrolase catalytic domain-containing protein</fullName>
    </recommendedName>
</protein>
<dbReference type="Proteomes" id="UP000013776">
    <property type="component" value="Unassembled WGS sequence"/>
</dbReference>
<dbReference type="EMBL" id="CAHR02000065">
    <property type="protein sequence ID" value="CCG81975.1"/>
    <property type="molecule type" value="Genomic_DNA"/>
</dbReference>
<accession>R4X974</accession>
<evidence type="ECO:0000313" key="5">
    <source>
        <dbReference type="Proteomes" id="UP000013776"/>
    </source>
</evidence>
<gene>
    <name evidence="4" type="ORF">TAPDE_001876</name>
</gene>
<dbReference type="AlphaFoldDB" id="R4X974"/>
<reference evidence="4 5" key="1">
    <citation type="journal article" date="2013" name="MBio">
        <title>Genome sequencing of the plant pathogen Taphrina deformans, the causal agent of peach leaf curl.</title>
        <authorList>
            <person name="Cisse O.H."/>
            <person name="Almeida J.M.G.C.F."/>
            <person name="Fonseca A."/>
            <person name="Kumar A.A."/>
            <person name="Salojaervi J."/>
            <person name="Overmyer K."/>
            <person name="Hauser P.M."/>
            <person name="Pagni M."/>
        </authorList>
    </citation>
    <scope>NUCLEOTIDE SEQUENCE [LARGE SCALE GENOMIC DNA]</scope>
    <source>
        <strain evidence="5">PYCC 5710 / ATCC 11124 / CBS 356.35 / IMI 108563 / JCM 9778 / NBRC 8474</strain>
    </source>
</reference>
<sequence length="343" mass="35488">MQSFVLNSLALVALTNAMPSAHRHGHSHARRGNYDLSNVDWSAMDWAAIFGKGNAAAAASSPAAVAPAAAAPVAAAPTTTAPVANRAAETTTAAASAPTTVSTVSGGKRGLAWDQANDPSLANLYENGKLSWVYNWGASSSFSNSLQFVPMIKTLGDVGQLASVPKGATVLGFNEPDQDGISAGAAAAAYKASFTPLRKSGAIGTLLSPGITNGGAGLPWLQSFMSQCADCEIDALAVHFYGPTMAMFQSQMAAIHAAFPDKQLWITEIGCTNWNTATNPSPAEVSQFMSDAIAWLESTSYVSKYSFFGAMPINDQSLGVANEMMNGAAAGSSLTDLGRKYMS</sequence>
<proteinExistence type="predicted"/>
<keyword evidence="2" id="KW-0732">Signal</keyword>
<feature type="region of interest" description="Disordered" evidence="1">
    <location>
        <begin position="90"/>
        <end position="109"/>
    </location>
</feature>
<evidence type="ECO:0000259" key="3">
    <source>
        <dbReference type="Pfam" id="PF11790"/>
    </source>
</evidence>
<dbReference type="PANTHER" id="PTHR34154">
    <property type="entry name" value="ALKALI-SENSITIVE LINKAGE PROTEIN 1"/>
    <property type="match status" value="1"/>
</dbReference>
<feature type="compositionally biased region" description="Low complexity" evidence="1">
    <location>
        <begin position="90"/>
        <end position="105"/>
    </location>
</feature>